<gene>
    <name evidence="3" type="ORF">CLV42_10862</name>
</gene>
<feature type="domain" description="Sulfatase-modifying factor enzyme-like" evidence="2">
    <location>
        <begin position="26"/>
        <end position="318"/>
    </location>
</feature>
<dbReference type="InterPro" id="IPR005532">
    <property type="entry name" value="SUMF_dom"/>
</dbReference>
<reference evidence="3 4" key="1">
    <citation type="submission" date="2018-03" db="EMBL/GenBank/DDBJ databases">
        <title>Genomic Encyclopedia of Archaeal and Bacterial Type Strains, Phase II (KMG-II): from individual species to whole genera.</title>
        <authorList>
            <person name="Goeker M."/>
        </authorList>
    </citation>
    <scope>NUCLEOTIDE SEQUENCE [LARGE SCALE GENOMIC DNA]</scope>
    <source>
        <strain evidence="3 4">DSM 18107</strain>
    </source>
</reference>
<keyword evidence="1" id="KW-0732">Signal</keyword>
<sequence>MLRTSIYFFALAFLGNGCSATDGTHKNMVWIKGGQYMMGSADKEGKADEYPLHKVRLSGFWIDATEVTNADFMKFVKATGYVTTAQKSENGQSTCPSGSYVFNEPMQPVSLRDNSAWWGWTEGADWLHPEGPKSTITGRENYPVVNVSWDDASAYARWAGKELPTEAQWEFAARGGLVNQSYTWGNEPVETGKPKTNTWQGNFPCHNNGWDGFKGLAPVGSFPPNAYGLYDMAGNVWEWCKDNYDANYYRSCADHLMRDPQGPSTSFDPYGIDPSVLEKVLRGGSFLCNAAVCKGYRVSSRMCASTVSRSEHTGFRCIAY</sequence>
<dbReference type="OrthoDB" id="9768004at2"/>
<feature type="chain" id="PRO_5015116982" evidence="1">
    <location>
        <begin position="21"/>
        <end position="320"/>
    </location>
</feature>
<protein>
    <submittedName>
        <fullName evidence="3">Formylglycine-generating enzyme required for sulfatase activity</fullName>
    </submittedName>
</protein>
<organism evidence="3 4">
    <name type="scientific">Chitinophaga ginsengisoli</name>
    <dbReference type="NCBI Taxonomy" id="363837"/>
    <lineage>
        <taxon>Bacteria</taxon>
        <taxon>Pseudomonadati</taxon>
        <taxon>Bacteroidota</taxon>
        <taxon>Chitinophagia</taxon>
        <taxon>Chitinophagales</taxon>
        <taxon>Chitinophagaceae</taxon>
        <taxon>Chitinophaga</taxon>
    </lineage>
</organism>
<evidence type="ECO:0000256" key="1">
    <source>
        <dbReference type="SAM" id="SignalP"/>
    </source>
</evidence>
<feature type="signal peptide" evidence="1">
    <location>
        <begin position="1"/>
        <end position="20"/>
    </location>
</feature>
<dbReference type="SUPFAM" id="SSF56436">
    <property type="entry name" value="C-type lectin-like"/>
    <property type="match status" value="1"/>
</dbReference>
<dbReference type="Proteomes" id="UP000240978">
    <property type="component" value="Unassembled WGS sequence"/>
</dbReference>
<proteinExistence type="predicted"/>
<dbReference type="Pfam" id="PF03781">
    <property type="entry name" value="FGE-sulfatase"/>
    <property type="match status" value="1"/>
</dbReference>
<evidence type="ECO:0000313" key="3">
    <source>
        <dbReference type="EMBL" id="PSL28143.1"/>
    </source>
</evidence>
<dbReference type="InterPro" id="IPR016187">
    <property type="entry name" value="CTDL_fold"/>
</dbReference>
<name>A0A2P8G2D8_9BACT</name>
<comment type="caution">
    <text evidence="3">The sequence shown here is derived from an EMBL/GenBank/DDBJ whole genome shotgun (WGS) entry which is preliminary data.</text>
</comment>
<evidence type="ECO:0000259" key="2">
    <source>
        <dbReference type="Pfam" id="PF03781"/>
    </source>
</evidence>
<dbReference type="InterPro" id="IPR042095">
    <property type="entry name" value="SUMF_sf"/>
</dbReference>
<dbReference type="GO" id="GO:0120147">
    <property type="term" value="F:formylglycine-generating oxidase activity"/>
    <property type="evidence" value="ECO:0007669"/>
    <property type="project" value="TreeGrafter"/>
</dbReference>
<dbReference type="AlphaFoldDB" id="A0A2P8G2D8"/>
<evidence type="ECO:0000313" key="4">
    <source>
        <dbReference type="Proteomes" id="UP000240978"/>
    </source>
</evidence>
<accession>A0A2P8G2D8</accession>
<keyword evidence="4" id="KW-1185">Reference proteome</keyword>
<dbReference type="InterPro" id="IPR051043">
    <property type="entry name" value="Sulfatase_Mod_Factor_Kinase"/>
</dbReference>
<dbReference type="PANTHER" id="PTHR23150">
    <property type="entry name" value="SULFATASE MODIFYING FACTOR 1, 2"/>
    <property type="match status" value="1"/>
</dbReference>
<dbReference type="EMBL" id="PYGK01000008">
    <property type="protein sequence ID" value="PSL28143.1"/>
    <property type="molecule type" value="Genomic_DNA"/>
</dbReference>
<dbReference type="PANTHER" id="PTHR23150:SF19">
    <property type="entry name" value="FORMYLGLYCINE-GENERATING ENZYME"/>
    <property type="match status" value="1"/>
</dbReference>
<dbReference type="Gene3D" id="3.90.1580.10">
    <property type="entry name" value="paralog of FGE (formylglycine-generating enzyme)"/>
    <property type="match status" value="1"/>
</dbReference>